<dbReference type="InterPro" id="IPR000999">
    <property type="entry name" value="RNase_III_dom"/>
</dbReference>
<dbReference type="GO" id="GO:0004525">
    <property type="term" value="F:ribonuclease III activity"/>
    <property type="evidence" value="ECO:0007669"/>
    <property type="project" value="UniProtKB-UniRule"/>
</dbReference>
<keyword evidence="5 15" id="KW-0963">Cytoplasm</keyword>
<sequence length="253" mass="28626">MKSTSNRRQGQRKNVHVDSKHKQKFQDLLNRLELTFSDDQLLYQAFTHSSYVNEKKIGGDSDNERLEFLGDAVLELCVSQYLYRRFRTMQEGEMTKLRAAVVREPSLAELAREYDFGSLVFLGKGEGMTGGRERSALLADVFEAFVGALYLDQGLEAVDTFLERTVYKKIETGSYTDVMDFKSQLQEFVQRAAAGKVTYEIVAEQGPAHSREFVSRVFIDGDHHGEGSGKTKKSAEQHAAQKALMHFSTENES</sequence>
<keyword evidence="8 15" id="KW-0819">tRNA processing</keyword>
<dbReference type="Gene3D" id="1.10.1520.10">
    <property type="entry name" value="Ribonuclease III domain"/>
    <property type="match status" value="1"/>
</dbReference>
<dbReference type="GO" id="GO:0019843">
    <property type="term" value="F:rRNA binding"/>
    <property type="evidence" value="ECO:0007669"/>
    <property type="project" value="UniProtKB-KW"/>
</dbReference>
<dbReference type="EC" id="3.1.26.3" evidence="15"/>
<dbReference type="GO" id="GO:0005737">
    <property type="term" value="C:cytoplasm"/>
    <property type="evidence" value="ECO:0007669"/>
    <property type="project" value="UniProtKB-SubCell"/>
</dbReference>
<organism evidence="19 20">
    <name type="scientific">Natribacillus halophilus</name>
    <dbReference type="NCBI Taxonomy" id="549003"/>
    <lineage>
        <taxon>Bacteria</taxon>
        <taxon>Bacillati</taxon>
        <taxon>Bacillota</taxon>
        <taxon>Bacilli</taxon>
        <taxon>Bacillales</taxon>
        <taxon>Bacillaceae</taxon>
        <taxon>Natribacillus</taxon>
    </lineage>
</organism>
<protein>
    <recommendedName>
        <fullName evidence="15">Ribonuclease 3</fullName>
        <ecNumber evidence="15">3.1.26.3</ecNumber>
    </recommendedName>
    <alternativeName>
        <fullName evidence="15">Ribonuclease III</fullName>
        <shortName evidence="15">RNase III</shortName>
    </alternativeName>
</protein>
<dbReference type="CDD" id="cd00593">
    <property type="entry name" value="RIBOc"/>
    <property type="match status" value="1"/>
</dbReference>
<comment type="cofactor">
    <cofactor evidence="15">
        <name>Mg(2+)</name>
        <dbReference type="ChEBI" id="CHEBI:18420"/>
    </cofactor>
</comment>
<keyword evidence="13 15" id="KW-0460">Magnesium</keyword>
<dbReference type="GO" id="GO:0010468">
    <property type="term" value="P:regulation of gene expression"/>
    <property type="evidence" value="ECO:0007669"/>
    <property type="project" value="TreeGrafter"/>
</dbReference>
<evidence type="ECO:0000256" key="3">
    <source>
        <dbReference type="ARBA" id="ARBA00010183"/>
    </source>
</evidence>
<evidence type="ECO:0000256" key="2">
    <source>
        <dbReference type="ARBA" id="ARBA00004496"/>
    </source>
</evidence>
<dbReference type="GO" id="GO:0046872">
    <property type="term" value="F:metal ion binding"/>
    <property type="evidence" value="ECO:0007669"/>
    <property type="project" value="UniProtKB-KW"/>
</dbReference>
<keyword evidence="14 15" id="KW-0694">RNA-binding</keyword>
<evidence type="ECO:0000256" key="14">
    <source>
        <dbReference type="ARBA" id="ARBA00022884"/>
    </source>
</evidence>
<dbReference type="SUPFAM" id="SSF54768">
    <property type="entry name" value="dsRNA-binding domain-like"/>
    <property type="match status" value="1"/>
</dbReference>
<dbReference type="PANTHER" id="PTHR11207:SF0">
    <property type="entry name" value="RIBONUCLEASE 3"/>
    <property type="match status" value="1"/>
</dbReference>
<evidence type="ECO:0000256" key="1">
    <source>
        <dbReference type="ARBA" id="ARBA00000109"/>
    </source>
</evidence>
<feature type="region of interest" description="Disordered" evidence="16">
    <location>
        <begin position="225"/>
        <end position="253"/>
    </location>
</feature>
<dbReference type="SMART" id="SM00535">
    <property type="entry name" value="RIBOc"/>
    <property type="match status" value="1"/>
</dbReference>
<dbReference type="PANTHER" id="PTHR11207">
    <property type="entry name" value="RIBONUCLEASE III"/>
    <property type="match status" value="1"/>
</dbReference>
<dbReference type="OrthoDB" id="9805026at2"/>
<feature type="binding site" evidence="15">
    <location>
        <position position="67"/>
    </location>
    <ligand>
        <name>Mg(2+)</name>
        <dbReference type="ChEBI" id="CHEBI:18420"/>
    </ligand>
</feature>
<dbReference type="CDD" id="cd10845">
    <property type="entry name" value="DSRM_RNAse_III_family"/>
    <property type="match status" value="1"/>
</dbReference>
<dbReference type="GO" id="GO:0006397">
    <property type="term" value="P:mRNA processing"/>
    <property type="evidence" value="ECO:0007669"/>
    <property type="project" value="UniProtKB-UniRule"/>
</dbReference>
<feature type="active site" evidence="15">
    <location>
        <position position="71"/>
    </location>
</feature>
<dbReference type="Pfam" id="PF00035">
    <property type="entry name" value="dsrm"/>
    <property type="match status" value="1"/>
</dbReference>
<evidence type="ECO:0000256" key="11">
    <source>
        <dbReference type="ARBA" id="ARBA00022759"/>
    </source>
</evidence>
<name>A0A1G8MIC8_9BACI</name>
<comment type="subunit">
    <text evidence="4 15">Homodimer.</text>
</comment>
<dbReference type="InterPro" id="IPR011907">
    <property type="entry name" value="RNase_III"/>
</dbReference>
<keyword evidence="10 15" id="KW-0479">Metal-binding</keyword>
<dbReference type="AlphaFoldDB" id="A0A1G8MIC8"/>
<evidence type="ECO:0000256" key="8">
    <source>
        <dbReference type="ARBA" id="ARBA00022694"/>
    </source>
</evidence>
<gene>
    <name evidence="15" type="primary">rnc</name>
    <name evidence="19" type="ORF">SAMN04488123_104186</name>
</gene>
<keyword evidence="9 15" id="KW-0540">Nuclease</keyword>
<dbReference type="HAMAP" id="MF_00104">
    <property type="entry name" value="RNase_III"/>
    <property type="match status" value="1"/>
</dbReference>
<proteinExistence type="inferred from homology"/>
<evidence type="ECO:0000259" key="17">
    <source>
        <dbReference type="PROSITE" id="PS50137"/>
    </source>
</evidence>
<evidence type="ECO:0000256" key="15">
    <source>
        <dbReference type="HAMAP-Rule" id="MF_00104"/>
    </source>
</evidence>
<keyword evidence="6 15" id="KW-0698">rRNA processing</keyword>
<keyword evidence="12 15" id="KW-0378">Hydrolase</keyword>
<keyword evidence="15" id="KW-0699">rRNA-binding</keyword>
<feature type="binding site" evidence="15">
    <location>
        <position position="143"/>
    </location>
    <ligand>
        <name>Mg(2+)</name>
        <dbReference type="ChEBI" id="CHEBI:18420"/>
    </ligand>
</feature>
<feature type="domain" description="RNase III" evidence="18">
    <location>
        <begin position="25"/>
        <end position="154"/>
    </location>
</feature>
<evidence type="ECO:0000256" key="9">
    <source>
        <dbReference type="ARBA" id="ARBA00022722"/>
    </source>
</evidence>
<comment type="similarity">
    <text evidence="3">Belongs to the ribonuclease III family.</text>
</comment>
<dbReference type="PROSITE" id="PS50142">
    <property type="entry name" value="RNASE_3_2"/>
    <property type="match status" value="1"/>
</dbReference>
<comment type="subcellular location">
    <subcellularLocation>
        <location evidence="2 15">Cytoplasm</location>
    </subcellularLocation>
</comment>
<evidence type="ECO:0000313" key="20">
    <source>
        <dbReference type="Proteomes" id="UP000198853"/>
    </source>
</evidence>
<dbReference type="GO" id="GO:0006364">
    <property type="term" value="P:rRNA processing"/>
    <property type="evidence" value="ECO:0007669"/>
    <property type="project" value="UniProtKB-UniRule"/>
</dbReference>
<evidence type="ECO:0000259" key="18">
    <source>
        <dbReference type="PROSITE" id="PS50142"/>
    </source>
</evidence>
<evidence type="ECO:0000256" key="16">
    <source>
        <dbReference type="SAM" id="MobiDB-lite"/>
    </source>
</evidence>
<keyword evidence="7 15" id="KW-0507">mRNA processing</keyword>
<dbReference type="FunFam" id="3.30.160.20:FF:000003">
    <property type="entry name" value="Ribonuclease 3"/>
    <property type="match status" value="1"/>
</dbReference>
<dbReference type="InterPro" id="IPR036389">
    <property type="entry name" value="RNase_III_sf"/>
</dbReference>
<dbReference type="SUPFAM" id="SSF69065">
    <property type="entry name" value="RNase III domain-like"/>
    <property type="match status" value="1"/>
</dbReference>
<evidence type="ECO:0000256" key="4">
    <source>
        <dbReference type="ARBA" id="ARBA00011738"/>
    </source>
</evidence>
<dbReference type="Proteomes" id="UP000198853">
    <property type="component" value="Unassembled WGS sequence"/>
</dbReference>
<dbReference type="PROSITE" id="PS00517">
    <property type="entry name" value="RNASE_3_1"/>
    <property type="match status" value="1"/>
</dbReference>
<dbReference type="GO" id="GO:0003725">
    <property type="term" value="F:double-stranded RNA binding"/>
    <property type="evidence" value="ECO:0007669"/>
    <property type="project" value="TreeGrafter"/>
</dbReference>
<dbReference type="GO" id="GO:0008033">
    <property type="term" value="P:tRNA processing"/>
    <property type="evidence" value="ECO:0007669"/>
    <property type="project" value="UniProtKB-KW"/>
</dbReference>
<feature type="binding site" evidence="15">
    <location>
        <position position="140"/>
    </location>
    <ligand>
        <name>Mg(2+)</name>
        <dbReference type="ChEBI" id="CHEBI:18420"/>
    </ligand>
</feature>
<dbReference type="Pfam" id="PF14622">
    <property type="entry name" value="Ribonucleas_3_3"/>
    <property type="match status" value="1"/>
</dbReference>
<evidence type="ECO:0000256" key="10">
    <source>
        <dbReference type="ARBA" id="ARBA00022723"/>
    </source>
</evidence>
<dbReference type="SMART" id="SM00358">
    <property type="entry name" value="DSRM"/>
    <property type="match status" value="1"/>
</dbReference>
<evidence type="ECO:0000256" key="7">
    <source>
        <dbReference type="ARBA" id="ARBA00022664"/>
    </source>
</evidence>
<evidence type="ECO:0000256" key="12">
    <source>
        <dbReference type="ARBA" id="ARBA00022801"/>
    </source>
</evidence>
<dbReference type="Gene3D" id="3.30.160.20">
    <property type="match status" value="1"/>
</dbReference>
<dbReference type="FunFam" id="1.10.1520.10:FF:000001">
    <property type="entry name" value="Ribonuclease 3"/>
    <property type="match status" value="1"/>
</dbReference>
<evidence type="ECO:0000256" key="13">
    <source>
        <dbReference type="ARBA" id="ARBA00022842"/>
    </source>
</evidence>
<evidence type="ECO:0000256" key="6">
    <source>
        <dbReference type="ARBA" id="ARBA00022552"/>
    </source>
</evidence>
<dbReference type="RefSeq" id="WP_090397388.1">
    <property type="nucleotide sequence ID" value="NZ_FNEN01000004.1"/>
</dbReference>
<dbReference type="GO" id="GO:0042802">
    <property type="term" value="F:identical protein binding"/>
    <property type="evidence" value="ECO:0007669"/>
    <property type="project" value="UniProtKB-ARBA"/>
</dbReference>
<keyword evidence="20" id="KW-1185">Reference proteome</keyword>
<dbReference type="EMBL" id="FNEN01000004">
    <property type="protein sequence ID" value="SDI67788.1"/>
    <property type="molecule type" value="Genomic_DNA"/>
</dbReference>
<feature type="compositionally biased region" description="Basic and acidic residues" evidence="16">
    <location>
        <begin position="225"/>
        <end position="236"/>
    </location>
</feature>
<feature type="domain" description="DRBM" evidence="17">
    <location>
        <begin position="180"/>
        <end position="249"/>
    </location>
</feature>
<comment type="function">
    <text evidence="15">Digests double-stranded RNA. Involved in the processing of primary rRNA transcript to yield the immediate precursors to the large and small rRNAs (23S and 16S). Processes some mRNAs, and tRNAs when they are encoded in the rRNA operon. Processes pre-crRNA and tracrRNA of type II CRISPR loci if present in the organism.</text>
</comment>
<evidence type="ECO:0000313" key="19">
    <source>
        <dbReference type="EMBL" id="SDI67788.1"/>
    </source>
</evidence>
<keyword evidence="11 15" id="KW-0255">Endonuclease</keyword>
<comment type="catalytic activity">
    <reaction evidence="1 15">
        <text>Endonucleolytic cleavage to 5'-phosphomonoester.</text>
        <dbReference type="EC" id="3.1.26.3"/>
    </reaction>
</comment>
<dbReference type="PROSITE" id="PS50137">
    <property type="entry name" value="DS_RBD"/>
    <property type="match status" value="1"/>
</dbReference>
<evidence type="ECO:0000256" key="5">
    <source>
        <dbReference type="ARBA" id="ARBA00022490"/>
    </source>
</evidence>
<accession>A0A1G8MIC8</accession>
<feature type="active site" evidence="15">
    <location>
        <position position="143"/>
    </location>
</feature>
<dbReference type="NCBIfam" id="TIGR02191">
    <property type="entry name" value="RNaseIII"/>
    <property type="match status" value="1"/>
</dbReference>
<reference evidence="19 20" key="1">
    <citation type="submission" date="2016-10" db="EMBL/GenBank/DDBJ databases">
        <authorList>
            <person name="de Groot N.N."/>
        </authorList>
    </citation>
    <scope>NUCLEOTIDE SEQUENCE [LARGE SCALE GENOMIC DNA]</scope>
    <source>
        <strain evidence="19 20">DSM 21771</strain>
    </source>
</reference>
<dbReference type="InterPro" id="IPR014720">
    <property type="entry name" value="dsRBD_dom"/>
</dbReference>